<keyword evidence="5" id="KW-0560">Oxidoreductase</keyword>
<proteinExistence type="inferred from homology"/>
<comment type="cofactor">
    <cofactor evidence="1">
        <name>FAD</name>
        <dbReference type="ChEBI" id="CHEBI:57692"/>
    </cofactor>
</comment>
<protein>
    <submittedName>
        <fullName evidence="8">Putative FAD binding protein</fullName>
    </submittedName>
</protein>
<dbReference type="InterPro" id="IPR012951">
    <property type="entry name" value="BBE"/>
</dbReference>
<dbReference type="Gene3D" id="3.40.462.20">
    <property type="match status" value="1"/>
</dbReference>
<evidence type="ECO:0000313" key="8">
    <source>
        <dbReference type="EMBL" id="EGS20167.1"/>
    </source>
</evidence>
<dbReference type="HOGENOM" id="CLU_018354_0_1_1"/>
<comment type="similarity">
    <text evidence="2">Belongs to the oxygen-dependent FAD-linked oxidoreductase family.</text>
</comment>
<gene>
    <name evidence="8" type="ORF">CTHT_0046740</name>
</gene>
<evidence type="ECO:0000256" key="1">
    <source>
        <dbReference type="ARBA" id="ARBA00001974"/>
    </source>
</evidence>
<dbReference type="InterPro" id="IPR016169">
    <property type="entry name" value="FAD-bd_PCMH_sub2"/>
</dbReference>
<keyword evidence="4" id="KW-0274">FAD</keyword>
<accession>G0S9Q6</accession>
<evidence type="ECO:0000256" key="6">
    <source>
        <dbReference type="SAM" id="SignalP"/>
    </source>
</evidence>
<dbReference type="OMA" id="TSIFMFE"/>
<dbReference type="Pfam" id="PF01565">
    <property type="entry name" value="FAD_binding_4"/>
    <property type="match status" value="1"/>
</dbReference>
<evidence type="ECO:0000256" key="5">
    <source>
        <dbReference type="ARBA" id="ARBA00023002"/>
    </source>
</evidence>
<evidence type="ECO:0000256" key="4">
    <source>
        <dbReference type="ARBA" id="ARBA00022827"/>
    </source>
</evidence>
<dbReference type="InterPro" id="IPR006094">
    <property type="entry name" value="Oxid_FAD_bind_N"/>
</dbReference>
<name>G0S9Q6_CHATD</name>
<evidence type="ECO:0000313" key="9">
    <source>
        <dbReference type="Proteomes" id="UP000008066"/>
    </source>
</evidence>
<dbReference type="InterPro" id="IPR050416">
    <property type="entry name" value="FAD-linked_Oxidoreductase"/>
</dbReference>
<keyword evidence="3" id="KW-0285">Flavoprotein</keyword>
<keyword evidence="6" id="KW-0732">Signal</keyword>
<dbReference type="AlphaFoldDB" id="G0S9Q6"/>
<dbReference type="InterPro" id="IPR016166">
    <property type="entry name" value="FAD-bd_PCMH"/>
</dbReference>
<dbReference type="Gene3D" id="3.30.465.10">
    <property type="match status" value="1"/>
</dbReference>
<dbReference type="Pfam" id="PF08031">
    <property type="entry name" value="BBE"/>
    <property type="match status" value="1"/>
</dbReference>
<evidence type="ECO:0000256" key="3">
    <source>
        <dbReference type="ARBA" id="ARBA00022630"/>
    </source>
</evidence>
<dbReference type="eggNOG" id="ENOG502SJ3M">
    <property type="taxonomic scope" value="Eukaryota"/>
</dbReference>
<dbReference type="PROSITE" id="PS51387">
    <property type="entry name" value="FAD_PCMH"/>
    <property type="match status" value="1"/>
</dbReference>
<dbReference type="EMBL" id="GL988043">
    <property type="protein sequence ID" value="EGS20167.1"/>
    <property type="molecule type" value="Genomic_DNA"/>
</dbReference>
<dbReference type="InterPro" id="IPR036318">
    <property type="entry name" value="FAD-bd_PCMH-like_sf"/>
</dbReference>
<organism evidence="9">
    <name type="scientific">Chaetomium thermophilum (strain DSM 1495 / CBS 144.50 / IMI 039719)</name>
    <name type="common">Thermochaetoides thermophila</name>
    <dbReference type="NCBI Taxonomy" id="759272"/>
    <lineage>
        <taxon>Eukaryota</taxon>
        <taxon>Fungi</taxon>
        <taxon>Dikarya</taxon>
        <taxon>Ascomycota</taxon>
        <taxon>Pezizomycotina</taxon>
        <taxon>Sordariomycetes</taxon>
        <taxon>Sordariomycetidae</taxon>
        <taxon>Sordariales</taxon>
        <taxon>Chaetomiaceae</taxon>
        <taxon>Thermochaetoides</taxon>
    </lineage>
</organism>
<dbReference type="PANTHER" id="PTHR42973">
    <property type="entry name" value="BINDING OXIDOREDUCTASE, PUTATIVE (AFU_ORTHOLOGUE AFUA_1G17690)-RELATED"/>
    <property type="match status" value="1"/>
</dbReference>
<dbReference type="OrthoDB" id="9996127at2759"/>
<feature type="chain" id="PRO_5003409394" evidence="6">
    <location>
        <begin position="21"/>
        <end position="514"/>
    </location>
</feature>
<evidence type="ECO:0000259" key="7">
    <source>
        <dbReference type="PROSITE" id="PS51387"/>
    </source>
</evidence>
<dbReference type="SUPFAM" id="SSF56176">
    <property type="entry name" value="FAD-binding/transporter-associated domain-like"/>
    <property type="match status" value="1"/>
</dbReference>
<feature type="signal peptide" evidence="6">
    <location>
        <begin position="1"/>
        <end position="20"/>
    </location>
</feature>
<dbReference type="GO" id="GO:0071949">
    <property type="term" value="F:FAD binding"/>
    <property type="evidence" value="ECO:0007669"/>
    <property type="project" value="InterPro"/>
</dbReference>
<evidence type="ECO:0000256" key="2">
    <source>
        <dbReference type="ARBA" id="ARBA00005466"/>
    </source>
</evidence>
<dbReference type="PANTHER" id="PTHR42973:SF9">
    <property type="entry name" value="FAD-BINDING PCMH-TYPE DOMAIN-CONTAINING PROTEIN-RELATED"/>
    <property type="match status" value="1"/>
</dbReference>
<dbReference type="STRING" id="759272.G0S9Q6"/>
<dbReference type="RefSeq" id="XP_006695052.1">
    <property type="nucleotide sequence ID" value="XM_006694989.1"/>
</dbReference>
<keyword evidence="9" id="KW-1185">Reference proteome</keyword>
<feature type="domain" description="FAD-binding PCMH-type" evidence="7">
    <location>
        <begin position="81"/>
        <end position="252"/>
    </location>
</feature>
<sequence>MRWQSMLLAAATAFSGLVAGMPILDPEGFTPYARGLEELTLFSPGCSIPDFWRFITRLSHNAEIYFQGQNKFNTYSIRWSNVGTPKVNITILPATENDVVEIVRLANGCNIPFLAYNSAHGSITTLKNMSWGILINLRKLSGVTIHAANETATILGGTNSKYMIQQLWDAGYQAVTGTCECVNYMGPALGGGHGWLQGHYGLIADQFRSLNVVLANGTKITVGPDHELFWAMNGAGHNFGIVTSANIKIYPKIHTTYAIEILTFTGDKAKDLYEAAITTFANQPVEVIQWSYWMNIPQLDPTGPIIEFYIIQEGVTAVDSQWTAAFYALNPIAANPQTGSYLDLSTWLSINMDGPPCQKTGMANPRFPLYLESFNATAMEEVYEAFKAGTNSSGPFYNSLFMFEGYSMQGVQAKNASNAAFAWRNDNLLVAPLIQYQPGNPALDEAAKQFGNELRQILHRGSGRTEMHTYVNYAYGDETPEEWYGHESWRLTKLRQLKTKYDPNNRFSFYGPVN</sequence>
<dbReference type="GeneID" id="18258712"/>
<dbReference type="Proteomes" id="UP000008066">
    <property type="component" value="Unassembled WGS sequence"/>
</dbReference>
<reference evidence="8 9" key="1">
    <citation type="journal article" date="2011" name="Cell">
        <title>Insight into structure and assembly of the nuclear pore complex by utilizing the genome of a eukaryotic thermophile.</title>
        <authorList>
            <person name="Amlacher S."/>
            <person name="Sarges P."/>
            <person name="Flemming D."/>
            <person name="van Noort V."/>
            <person name="Kunze R."/>
            <person name="Devos D.P."/>
            <person name="Arumugam M."/>
            <person name="Bork P."/>
            <person name="Hurt E."/>
        </authorList>
    </citation>
    <scope>NUCLEOTIDE SEQUENCE [LARGE SCALE GENOMIC DNA]</scope>
    <source>
        <strain evidence="9">DSM 1495 / CBS 144.50 / IMI 039719</strain>
    </source>
</reference>
<dbReference type="KEGG" id="cthr:CTHT_0046740"/>
<dbReference type="GO" id="GO:0016491">
    <property type="term" value="F:oxidoreductase activity"/>
    <property type="evidence" value="ECO:0007669"/>
    <property type="project" value="UniProtKB-KW"/>
</dbReference>